<feature type="transmembrane region" description="Helical" evidence="1">
    <location>
        <begin position="185"/>
        <end position="205"/>
    </location>
</feature>
<evidence type="ECO:0000256" key="1">
    <source>
        <dbReference type="SAM" id="Phobius"/>
    </source>
</evidence>
<dbReference type="AlphaFoldDB" id="A0A955RJH2"/>
<dbReference type="Gene3D" id="1.20.120.1630">
    <property type="match status" value="1"/>
</dbReference>
<evidence type="ECO:0000313" key="3">
    <source>
        <dbReference type="Proteomes" id="UP000783287"/>
    </source>
</evidence>
<keyword evidence="1" id="KW-1133">Transmembrane helix</keyword>
<dbReference type="PANTHER" id="PTHR32251:SF17">
    <property type="entry name" value="STEROID 5-ALPHA REDUCTASE C-TERMINAL DOMAIN-CONTAINING PROTEIN"/>
    <property type="match status" value="1"/>
</dbReference>
<feature type="transmembrane region" description="Helical" evidence="1">
    <location>
        <begin position="61"/>
        <end position="83"/>
    </location>
</feature>
<feature type="transmembrane region" description="Helical" evidence="1">
    <location>
        <begin position="39"/>
        <end position="55"/>
    </location>
</feature>
<keyword evidence="1" id="KW-0472">Membrane</keyword>
<proteinExistence type="predicted"/>
<feature type="transmembrane region" description="Helical" evidence="1">
    <location>
        <begin position="104"/>
        <end position="127"/>
    </location>
</feature>
<reference evidence="2" key="2">
    <citation type="journal article" date="2021" name="Microbiome">
        <title>Successional dynamics and alternative stable states in a saline activated sludge microbial community over 9 years.</title>
        <authorList>
            <person name="Wang Y."/>
            <person name="Ye J."/>
            <person name="Ju F."/>
            <person name="Liu L."/>
            <person name="Boyd J.A."/>
            <person name="Deng Y."/>
            <person name="Parks D.H."/>
            <person name="Jiang X."/>
            <person name="Yin X."/>
            <person name="Woodcroft B.J."/>
            <person name="Tyson G.W."/>
            <person name="Hugenholtz P."/>
            <person name="Polz M.F."/>
            <person name="Zhang T."/>
        </authorList>
    </citation>
    <scope>NUCLEOTIDE SEQUENCE</scope>
    <source>
        <strain evidence="2">HKST-UBA14</strain>
    </source>
</reference>
<dbReference type="GO" id="GO:0016020">
    <property type="term" value="C:membrane"/>
    <property type="evidence" value="ECO:0007669"/>
    <property type="project" value="TreeGrafter"/>
</dbReference>
<sequence>MNILSFDHYNLMFVLLSALILQIAFFIIAAGFKTDKVTDLAYGGSFATIALVLIVTQDYSLPAIICALMVTIWGIRLSGYLFYRILTIKNDKRFDGIREHFLKFASFWILQTVAIWIIFIPSAIVITKAPANITSLAITGLVIWAIGFVIETIADYQKFIFKQNVNNKGKWIDSGLWRYSRHPNYFGEILCWWGIYIFGITYFQGLEFLSIISPLFITFLLLFVSGVPTLEKKYTERYKNNPEFQKYVSETSLIIPLPKSKNHD</sequence>
<reference evidence="2" key="1">
    <citation type="submission" date="2020-04" db="EMBL/GenBank/DDBJ databases">
        <authorList>
            <person name="Zhang T."/>
        </authorList>
    </citation>
    <scope>NUCLEOTIDE SEQUENCE</scope>
    <source>
        <strain evidence="2">HKST-UBA14</strain>
    </source>
</reference>
<accession>A0A955RJH2</accession>
<gene>
    <name evidence="2" type="ORF">KC909_03405</name>
</gene>
<dbReference type="InterPro" id="IPR010721">
    <property type="entry name" value="UstE-like"/>
</dbReference>
<dbReference type="EMBL" id="JAGQLK010000063">
    <property type="protein sequence ID" value="MCA9383385.1"/>
    <property type="molecule type" value="Genomic_DNA"/>
</dbReference>
<protein>
    <submittedName>
        <fullName evidence="2">DUF1295 domain-containing protein</fullName>
    </submittedName>
</protein>
<evidence type="ECO:0000313" key="2">
    <source>
        <dbReference type="EMBL" id="MCA9383385.1"/>
    </source>
</evidence>
<name>A0A955RJH2_9BACT</name>
<dbReference type="PROSITE" id="PS50244">
    <property type="entry name" value="S5A_REDUCTASE"/>
    <property type="match status" value="1"/>
</dbReference>
<organism evidence="2 3">
    <name type="scientific">Candidatus Dojkabacteria bacterium</name>
    <dbReference type="NCBI Taxonomy" id="2099670"/>
    <lineage>
        <taxon>Bacteria</taxon>
        <taxon>Candidatus Dojkabacteria</taxon>
    </lineage>
</organism>
<keyword evidence="1" id="KW-0812">Transmembrane</keyword>
<feature type="transmembrane region" description="Helical" evidence="1">
    <location>
        <begin position="12"/>
        <end position="32"/>
    </location>
</feature>
<comment type="caution">
    <text evidence="2">The sequence shown here is derived from an EMBL/GenBank/DDBJ whole genome shotgun (WGS) entry which is preliminary data.</text>
</comment>
<dbReference type="PANTHER" id="PTHR32251">
    <property type="entry name" value="3-OXO-5-ALPHA-STEROID 4-DEHYDROGENASE"/>
    <property type="match status" value="1"/>
</dbReference>
<feature type="transmembrane region" description="Helical" evidence="1">
    <location>
        <begin position="211"/>
        <end position="230"/>
    </location>
</feature>
<dbReference type="Pfam" id="PF06966">
    <property type="entry name" value="DUF1295"/>
    <property type="match status" value="1"/>
</dbReference>
<dbReference type="Proteomes" id="UP000783287">
    <property type="component" value="Unassembled WGS sequence"/>
</dbReference>
<feature type="transmembrane region" description="Helical" evidence="1">
    <location>
        <begin position="133"/>
        <end position="154"/>
    </location>
</feature>